<dbReference type="Pfam" id="PF02037">
    <property type="entry name" value="SAP"/>
    <property type="match status" value="1"/>
</dbReference>
<evidence type="ECO:0000313" key="3">
    <source>
        <dbReference type="EMBL" id="CBK23930.2"/>
    </source>
</evidence>
<feature type="region of interest" description="Disordered" evidence="1">
    <location>
        <begin position="106"/>
        <end position="181"/>
    </location>
</feature>
<accession>D8M791</accession>
<dbReference type="EMBL" id="FN668672">
    <property type="protein sequence ID" value="CBK23930.2"/>
    <property type="molecule type" value="Genomic_DNA"/>
</dbReference>
<dbReference type="OrthoDB" id="236517at2759"/>
<evidence type="ECO:0000256" key="1">
    <source>
        <dbReference type="SAM" id="MobiDB-lite"/>
    </source>
</evidence>
<dbReference type="InParanoid" id="D8M791"/>
<dbReference type="InterPro" id="IPR003034">
    <property type="entry name" value="SAP_dom"/>
</dbReference>
<gene>
    <name evidence="3" type="ORF">GSBLH_T00003737001</name>
</gene>
<dbReference type="SMART" id="SM00513">
    <property type="entry name" value="SAP"/>
    <property type="match status" value="1"/>
</dbReference>
<reference evidence="3" key="1">
    <citation type="submission" date="2010-02" db="EMBL/GenBank/DDBJ databases">
        <title>Sequencing and annotation of the Blastocystis hominis genome.</title>
        <authorList>
            <person name="Wincker P."/>
        </authorList>
    </citation>
    <scope>NUCLEOTIDE SEQUENCE</scope>
    <source>
        <strain evidence="3">Singapore isolate B</strain>
    </source>
</reference>
<feature type="region of interest" description="Disordered" evidence="1">
    <location>
        <begin position="222"/>
        <end position="246"/>
    </location>
</feature>
<keyword evidence="4" id="KW-1185">Reference proteome</keyword>
<feature type="compositionally biased region" description="Low complexity" evidence="1">
    <location>
        <begin position="228"/>
        <end position="237"/>
    </location>
</feature>
<protein>
    <recommendedName>
        <fullName evidence="2">SAP domain-containing protein</fullName>
    </recommendedName>
</protein>
<evidence type="ECO:0000259" key="2">
    <source>
        <dbReference type="PROSITE" id="PS50800"/>
    </source>
</evidence>
<name>D8M791_BLAHO</name>
<sequence length="246" mass="26390">MSEVDFSSLPISKMRSTLKSLGLSGAGTKASLVERYQAYQNGEIVADQTEKEGEIEYADGDQEQSEIPQAEVDATMENQDDKIAGGSLSDENKVGELLLNEEVHPEDAVVDSVPQENDTTQTEVVDGLSSPVRSAAESGYNEMQSIENTEATCTSAVGGEGPEAIEGGKAPINGSGVSPDRAESLDIEAELDKREARSKKFGTSFDRESCRQQLLRVYSTAQVGSTHNSDNNDNNNNVGLLHKIDT</sequence>
<dbReference type="AlphaFoldDB" id="D8M791"/>
<dbReference type="PROSITE" id="PS50800">
    <property type="entry name" value="SAP"/>
    <property type="match status" value="1"/>
</dbReference>
<proteinExistence type="predicted"/>
<feature type="domain" description="SAP" evidence="2">
    <location>
        <begin position="6"/>
        <end position="40"/>
    </location>
</feature>
<dbReference type="GeneID" id="24920805"/>
<feature type="compositionally biased region" description="Polar residues" evidence="1">
    <location>
        <begin position="114"/>
        <end position="123"/>
    </location>
</feature>
<organism evidence="3">
    <name type="scientific">Blastocystis hominis</name>
    <dbReference type="NCBI Taxonomy" id="12968"/>
    <lineage>
        <taxon>Eukaryota</taxon>
        <taxon>Sar</taxon>
        <taxon>Stramenopiles</taxon>
        <taxon>Bigyra</taxon>
        <taxon>Opalozoa</taxon>
        <taxon>Opalinata</taxon>
        <taxon>Blastocystidae</taxon>
        <taxon>Blastocystis</taxon>
    </lineage>
</organism>
<dbReference type="Proteomes" id="UP000008312">
    <property type="component" value="Unassembled WGS sequence"/>
</dbReference>
<feature type="compositionally biased region" description="Polar residues" evidence="1">
    <location>
        <begin position="141"/>
        <end position="155"/>
    </location>
</feature>
<dbReference type="RefSeq" id="XP_012897978.1">
    <property type="nucleotide sequence ID" value="XM_013042524.1"/>
</dbReference>
<evidence type="ECO:0000313" key="4">
    <source>
        <dbReference type="Proteomes" id="UP000008312"/>
    </source>
</evidence>